<comment type="subcellular location">
    <subcellularLocation>
        <location evidence="1">Cell membrane</location>
        <topology evidence="1">Single-pass membrane protein</topology>
    </subcellularLocation>
    <subcellularLocation>
        <location evidence="7">Cell membrane</location>
        <topology evidence="7">Single-pass type II membrane protein</topology>
    </subcellularLocation>
</comment>
<dbReference type="PANTHER" id="PTHR30558">
    <property type="entry name" value="EXBD MEMBRANE COMPONENT OF PMF-DRIVEN MACROMOLECULE IMPORT SYSTEM"/>
    <property type="match status" value="1"/>
</dbReference>
<evidence type="ECO:0000256" key="4">
    <source>
        <dbReference type="ARBA" id="ARBA00022692"/>
    </source>
</evidence>
<evidence type="ECO:0000313" key="8">
    <source>
        <dbReference type="EMBL" id="NIY73518.1"/>
    </source>
</evidence>
<name>A0ABX0W0B4_9RHOB</name>
<evidence type="ECO:0000256" key="7">
    <source>
        <dbReference type="RuleBase" id="RU003879"/>
    </source>
</evidence>
<keyword evidence="3" id="KW-1003">Cell membrane</keyword>
<dbReference type="EMBL" id="JAATOP010000010">
    <property type="protein sequence ID" value="NIY73518.1"/>
    <property type="molecule type" value="Genomic_DNA"/>
</dbReference>
<comment type="similarity">
    <text evidence="2 7">Belongs to the ExbD/TolR family.</text>
</comment>
<evidence type="ECO:0000313" key="9">
    <source>
        <dbReference type="Proteomes" id="UP000709466"/>
    </source>
</evidence>
<dbReference type="Proteomes" id="UP000709466">
    <property type="component" value="Unassembled WGS sequence"/>
</dbReference>
<dbReference type="PANTHER" id="PTHR30558:SF7">
    <property type="entry name" value="TOL-PAL SYSTEM PROTEIN TOLR"/>
    <property type="match status" value="1"/>
</dbReference>
<dbReference type="RefSeq" id="WP_167638899.1">
    <property type="nucleotide sequence ID" value="NZ_JAATOP010000010.1"/>
</dbReference>
<organism evidence="8 9">
    <name type="scientific">Marivivens donghaensis</name>
    <dbReference type="NCBI Taxonomy" id="1699413"/>
    <lineage>
        <taxon>Bacteria</taxon>
        <taxon>Pseudomonadati</taxon>
        <taxon>Pseudomonadota</taxon>
        <taxon>Alphaproteobacteria</taxon>
        <taxon>Rhodobacterales</taxon>
        <taxon>Paracoccaceae</taxon>
        <taxon>Marivivens group</taxon>
        <taxon>Marivivens</taxon>
    </lineage>
</organism>
<keyword evidence="7" id="KW-0653">Protein transport</keyword>
<evidence type="ECO:0000256" key="1">
    <source>
        <dbReference type="ARBA" id="ARBA00004162"/>
    </source>
</evidence>
<keyword evidence="6" id="KW-0472">Membrane</keyword>
<evidence type="ECO:0000256" key="6">
    <source>
        <dbReference type="ARBA" id="ARBA00023136"/>
    </source>
</evidence>
<keyword evidence="7" id="KW-0813">Transport</keyword>
<evidence type="ECO:0000256" key="3">
    <source>
        <dbReference type="ARBA" id="ARBA00022475"/>
    </source>
</evidence>
<keyword evidence="9" id="KW-1185">Reference proteome</keyword>
<dbReference type="InterPro" id="IPR003400">
    <property type="entry name" value="ExbD"/>
</dbReference>
<protein>
    <submittedName>
        <fullName evidence="8">Biopolymer transporter ExbD</fullName>
    </submittedName>
</protein>
<accession>A0ABX0W0B4</accession>
<proteinExistence type="inferred from homology"/>
<keyword evidence="5" id="KW-1133">Transmembrane helix</keyword>
<evidence type="ECO:0000256" key="5">
    <source>
        <dbReference type="ARBA" id="ARBA00022989"/>
    </source>
</evidence>
<dbReference type="Pfam" id="PF02472">
    <property type="entry name" value="ExbD"/>
    <property type="match status" value="1"/>
</dbReference>
<gene>
    <name evidence="8" type="ORF">HCZ30_13885</name>
</gene>
<comment type="caution">
    <text evidence="8">The sequence shown here is derived from an EMBL/GenBank/DDBJ whole genome shotgun (WGS) entry which is preliminary data.</text>
</comment>
<dbReference type="Gene3D" id="3.30.420.270">
    <property type="match status" value="1"/>
</dbReference>
<reference evidence="8 9" key="1">
    <citation type="submission" date="2020-03" db="EMBL/GenBank/DDBJ databases">
        <title>Bacterial isolates of synthetic phycosphere.</title>
        <authorList>
            <person name="Fu H."/>
            <person name="Moran M.A."/>
        </authorList>
    </citation>
    <scope>NUCLEOTIDE SEQUENCE [LARGE SCALE GENOMIC DNA]</scope>
    <source>
        <strain evidence="8 9">HF1</strain>
    </source>
</reference>
<keyword evidence="4 7" id="KW-0812">Transmembrane</keyword>
<evidence type="ECO:0000256" key="2">
    <source>
        <dbReference type="ARBA" id="ARBA00005811"/>
    </source>
</evidence>
<sequence length="124" mass="13285">MFDFAPVRKRRRISLTPMIDVVFLLLIFFMLVSRFGTDMHVALGLASGSGDSYSGPPRLVTVLPEGVELNGIAVDDIAAEVAPLTESADDIIVLKAAEATDLGRVVAVMDDLRGAGFSHLVLLE</sequence>